<comment type="caution">
    <text evidence="3">The sequence shown here is derived from an EMBL/GenBank/DDBJ whole genome shotgun (WGS) entry which is preliminary data.</text>
</comment>
<dbReference type="EMBL" id="BAAACF010000001">
    <property type="protein sequence ID" value="GAA0716348.1"/>
    <property type="molecule type" value="Genomic_DNA"/>
</dbReference>
<sequence>MAKRKRITNVDKLIKEGRGSGQGPEYKPWIKIQDVPSLGRSTRLKGIKTGRQHEFLSDMERNYFYFLEYSDLVFDIREQYPLLPLEETVLIAEELGISHPKHPQTGEYIVMTTDFLITKIQGKDMLEVARTIKSKEDLLQERILEKFEIEKRYWSNRDVDWGIVTDIEIDKDIAKNISYIHSYYDIRDVDSFKNIDSNDLKDLIFEYLRRIIDTKENIRKVSRIFDEDMALDKGSGISIFKCLLARKIIAVDLKKSLDVDNYMDIKIIKNELTMELNVL</sequence>
<dbReference type="RefSeq" id="WP_343765220.1">
    <property type="nucleotide sequence ID" value="NZ_BAAACF010000001.1"/>
</dbReference>
<dbReference type="SUPFAM" id="SSF52980">
    <property type="entry name" value="Restriction endonuclease-like"/>
    <property type="match status" value="1"/>
</dbReference>
<name>A0ABN1IKY5_9CLOT</name>
<dbReference type="Proteomes" id="UP001500339">
    <property type="component" value="Unassembled WGS sequence"/>
</dbReference>
<organism evidence="3 4">
    <name type="scientific">Clostridium malenominatum</name>
    <dbReference type="NCBI Taxonomy" id="1539"/>
    <lineage>
        <taxon>Bacteria</taxon>
        <taxon>Bacillati</taxon>
        <taxon>Bacillota</taxon>
        <taxon>Clostridia</taxon>
        <taxon>Eubacteriales</taxon>
        <taxon>Clostridiaceae</taxon>
        <taxon>Clostridium</taxon>
    </lineage>
</organism>
<feature type="domain" description="TnsA endonuclease N-terminal" evidence="2">
    <location>
        <begin position="73"/>
        <end position="166"/>
    </location>
</feature>
<dbReference type="InterPro" id="IPR014833">
    <property type="entry name" value="TnsA_N"/>
</dbReference>
<dbReference type="Pfam" id="PF08721">
    <property type="entry name" value="Tn7_Tnp_TnsA_C"/>
    <property type="match status" value="1"/>
</dbReference>
<evidence type="ECO:0000259" key="1">
    <source>
        <dbReference type="Pfam" id="PF08721"/>
    </source>
</evidence>
<dbReference type="Gene3D" id="1.10.10.10">
    <property type="entry name" value="Winged helix-like DNA-binding domain superfamily/Winged helix DNA-binding domain"/>
    <property type="match status" value="1"/>
</dbReference>
<keyword evidence="3" id="KW-0540">Nuclease</keyword>
<evidence type="ECO:0000313" key="3">
    <source>
        <dbReference type="EMBL" id="GAA0716348.1"/>
    </source>
</evidence>
<dbReference type="InterPro" id="IPR036388">
    <property type="entry name" value="WH-like_DNA-bd_sf"/>
</dbReference>
<dbReference type="InterPro" id="IPR014832">
    <property type="entry name" value="TnsA_C"/>
</dbReference>
<dbReference type="Gene3D" id="3.40.1350.10">
    <property type="match status" value="1"/>
</dbReference>
<reference evidence="3 4" key="1">
    <citation type="journal article" date="2019" name="Int. J. Syst. Evol. Microbiol.">
        <title>The Global Catalogue of Microorganisms (GCM) 10K type strain sequencing project: providing services to taxonomists for standard genome sequencing and annotation.</title>
        <authorList>
            <consortium name="The Broad Institute Genomics Platform"/>
            <consortium name="The Broad Institute Genome Sequencing Center for Infectious Disease"/>
            <person name="Wu L."/>
            <person name="Ma J."/>
        </authorList>
    </citation>
    <scope>NUCLEOTIDE SEQUENCE [LARGE SCALE GENOMIC DNA]</scope>
    <source>
        <strain evidence="3 4">JCM 1405</strain>
    </source>
</reference>
<dbReference type="GO" id="GO:0004519">
    <property type="term" value="F:endonuclease activity"/>
    <property type="evidence" value="ECO:0007669"/>
    <property type="project" value="UniProtKB-KW"/>
</dbReference>
<keyword evidence="3" id="KW-0378">Hydrolase</keyword>
<gene>
    <name evidence="3" type="ORF">GCM10008905_00660</name>
</gene>
<dbReference type="CDD" id="cd22362">
    <property type="entry name" value="TnsA_endonuclease-like"/>
    <property type="match status" value="1"/>
</dbReference>
<evidence type="ECO:0000313" key="4">
    <source>
        <dbReference type="Proteomes" id="UP001500339"/>
    </source>
</evidence>
<proteinExistence type="predicted"/>
<evidence type="ECO:0000259" key="2">
    <source>
        <dbReference type="Pfam" id="PF08722"/>
    </source>
</evidence>
<dbReference type="InterPro" id="IPR011335">
    <property type="entry name" value="Restrct_endonuc-II-like"/>
</dbReference>
<protein>
    <submittedName>
        <fullName evidence="3">TnsA endonuclease N-terminal domain-containing protein</fullName>
    </submittedName>
</protein>
<keyword evidence="4" id="KW-1185">Reference proteome</keyword>
<feature type="domain" description="TnsA endonuclease C-terminal" evidence="1">
    <location>
        <begin position="168"/>
        <end position="253"/>
    </location>
</feature>
<dbReference type="Pfam" id="PF08722">
    <property type="entry name" value="Tn7_TnsA-like_N"/>
    <property type="match status" value="1"/>
</dbReference>
<dbReference type="InterPro" id="IPR011856">
    <property type="entry name" value="tRNA_endonuc-like_dom_sf"/>
</dbReference>
<keyword evidence="3" id="KW-0255">Endonuclease</keyword>
<accession>A0ABN1IKY5</accession>